<evidence type="ECO:0000313" key="2">
    <source>
        <dbReference type="EMBL" id="MBJ8325801.1"/>
    </source>
</evidence>
<organism evidence="2 3">
    <name type="scientific">Streptococcus pacificus</name>
    <dbReference type="NCBI Taxonomy" id="2740577"/>
    <lineage>
        <taxon>Bacteria</taxon>
        <taxon>Bacillati</taxon>
        <taxon>Bacillota</taxon>
        <taxon>Bacilli</taxon>
        <taxon>Lactobacillales</taxon>
        <taxon>Streptococcaceae</taxon>
        <taxon>Streptococcus</taxon>
    </lineage>
</organism>
<keyword evidence="3" id="KW-1185">Reference proteome</keyword>
<proteinExistence type="predicted"/>
<keyword evidence="1" id="KW-0812">Transmembrane</keyword>
<dbReference type="Proteomes" id="UP000653045">
    <property type="component" value="Unassembled WGS sequence"/>
</dbReference>
<dbReference type="RefSeq" id="WP_199575362.1">
    <property type="nucleotide sequence ID" value="NZ_JAENBO010000002.1"/>
</dbReference>
<protein>
    <recommendedName>
        <fullName evidence="4">Integral membrane protein</fullName>
    </recommendedName>
</protein>
<accession>A0ABS0ZJU3</accession>
<name>A0ABS0ZJU3_9STRE</name>
<evidence type="ECO:0000313" key="3">
    <source>
        <dbReference type="Proteomes" id="UP000653045"/>
    </source>
</evidence>
<keyword evidence="1" id="KW-1133">Transmembrane helix</keyword>
<reference evidence="2 3" key="1">
    <citation type="journal article" date="2021" name="Int. J. Syst. Evol. Microbiol.">
        <title>Streptococcus vicugnae sp. nov., isolated from faeces of alpacas (Vicugna pacos) and cattle (Bos taurus), Streptococcus zalophi sp. nov., and Streptococcus pacificus sp. nov., isolated from respiratory tract of California sea lions (Zalophus californianus).</title>
        <authorList>
            <person name="Volokhov D.V."/>
            <person name="Zagorodnyaya T.A."/>
            <person name="Shen Z."/>
            <person name="Blom J."/>
            <person name="Furtak V.A."/>
            <person name="Eisenberg T."/>
            <person name="Fan P."/>
            <person name="Jeong K.C."/>
            <person name="Gao Y."/>
            <person name="Zhang S."/>
            <person name="Amselle M."/>
        </authorList>
    </citation>
    <scope>NUCLEOTIDE SEQUENCE [LARGE SCALE GENOMIC DNA]</scope>
    <source>
        <strain evidence="2 3">CSL7591</strain>
    </source>
</reference>
<keyword evidence="1" id="KW-0472">Membrane</keyword>
<sequence>MFSLILPFIYLFLMALAVISSYQKMPLWLLLLNIIPIVLMIASFSMFLLGTFSMINLHYVIIGSLIAFLIIRPINGKLIYQEIHLSHLVIHGVITIILVIMLLNR</sequence>
<gene>
    <name evidence="2" type="ORF">JHK62_03795</name>
</gene>
<comment type="caution">
    <text evidence="2">The sequence shown here is derived from an EMBL/GenBank/DDBJ whole genome shotgun (WGS) entry which is preliminary data.</text>
</comment>
<dbReference type="EMBL" id="JAENBO010000002">
    <property type="protein sequence ID" value="MBJ8325801.1"/>
    <property type="molecule type" value="Genomic_DNA"/>
</dbReference>
<feature type="transmembrane region" description="Helical" evidence="1">
    <location>
        <begin position="27"/>
        <end position="49"/>
    </location>
</feature>
<evidence type="ECO:0008006" key="4">
    <source>
        <dbReference type="Google" id="ProtNLM"/>
    </source>
</evidence>
<feature type="transmembrane region" description="Helical" evidence="1">
    <location>
        <begin position="56"/>
        <end position="74"/>
    </location>
</feature>
<feature type="transmembrane region" description="Helical" evidence="1">
    <location>
        <begin position="86"/>
        <end position="103"/>
    </location>
</feature>
<evidence type="ECO:0000256" key="1">
    <source>
        <dbReference type="SAM" id="Phobius"/>
    </source>
</evidence>